<reference evidence="1" key="1">
    <citation type="submission" date="2021-02" db="EMBL/GenBank/DDBJ databases">
        <authorList>
            <person name="Nowell W R."/>
        </authorList>
    </citation>
    <scope>NUCLEOTIDE SEQUENCE</scope>
    <source>
        <strain evidence="1">Ploen Becks lab</strain>
    </source>
</reference>
<protein>
    <submittedName>
        <fullName evidence="1">Uncharacterized protein</fullName>
    </submittedName>
</protein>
<accession>A0A813YQ42</accession>
<comment type="caution">
    <text evidence="1">The sequence shown here is derived from an EMBL/GenBank/DDBJ whole genome shotgun (WGS) entry which is preliminary data.</text>
</comment>
<sequence>MDMTSSISKSRCPKIIHSNIEIKPNNLYTVPSVKTEEKLDMSKLNKKAPYKTYGPSKNYGNNVLTEVSKQYKINI</sequence>
<organism evidence="1 2">
    <name type="scientific">Brachionus calyciflorus</name>
    <dbReference type="NCBI Taxonomy" id="104777"/>
    <lineage>
        <taxon>Eukaryota</taxon>
        <taxon>Metazoa</taxon>
        <taxon>Spiralia</taxon>
        <taxon>Gnathifera</taxon>
        <taxon>Rotifera</taxon>
        <taxon>Eurotatoria</taxon>
        <taxon>Monogononta</taxon>
        <taxon>Pseudotrocha</taxon>
        <taxon>Ploima</taxon>
        <taxon>Brachionidae</taxon>
        <taxon>Brachionus</taxon>
    </lineage>
</organism>
<dbReference type="AlphaFoldDB" id="A0A813YQ42"/>
<name>A0A813YQ42_9BILA</name>
<keyword evidence="2" id="KW-1185">Reference proteome</keyword>
<dbReference type="EMBL" id="CAJNOC010001738">
    <property type="protein sequence ID" value="CAF0887468.1"/>
    <property type="molecule type" value="Genomic_DNA"/>
</dbReference>
<evidence type="ECO:0000313" key="1">
    <source>
        <dbReference type="EMBL" id="CAF0887468.1"/>
    </source>
</evidence>
<proteinExistence type="predicted"/>
<dbReference type="Proteomes" id="UP000663879">
    <property type="component" value="Unassembled WGS sequence"/>
</dbReference>
<evidence type="ECO:0000313" key="2">
    <source>
        <dbReference type="Proteomes" id="UP000663879"/>
    </source>
</evidence>
<gene>
    <name evidence="1" type="ORF">OXX778_LOCUS10734</name>
</gene>